<dbReference type="HOGENOM" id="CLU_033732_4_4_1"/>
<dbReference type="STRING" id="857340.A0A086T9V6"/>
<dbReference type="AlphaFoldDB" id="A0A086T9V6"/>
<feature type="compositionally biased region" description="Polar residues" evidence="5">
    <location>
        <begin position="71"/>
        <end position="96"/>
    </location>
</feature>
<dbReference type="PANTHER" id="PTHR46498">
    <property type="entry name" value="GTP-BINDING PROTEIN 8"/>
    <property type="match status" value="1"/>
</dbReference>
<evidence type="ECO:0000256" key="5">
    <source>
        <dbReference type="SAM" id="MobiDB-lite"/>
    </source>
</evidence>
<comment type="caution">
    <text evidence="7">The sequence shown here is derived from an EMBL/GenBank/DDBJ whole genome shotgun (WGS) entry which is preliminary data.</text>
</comment>
<evidence type="ECO:0000259" key="6">
    <source>
        <dbReference type="PROSITE" id="PS51706"/>
    </source>
</evidence>
<dbReference type="PROSITE" id="PS51706">
    <property type="entry name" value="G_ENGB"/>
    <property type="match status" value="1"/>
</dbReference>
<dbReference type="GO" id="GO:0046872">
    <property type="term" value="F:metal ion binding"/>
    <property type="evidence" value="ECO:0007669"/>
    <property type="project" value="UniProtKB-KW"/>
</dbReference>
<dbReference type="InterPro" id="IPR006073">
    <property type="entry name" value="GTP-bd"/>
</dbReference>
<feature type="domain" description="EngB-type G" evidence="6">
    <location>
        <begin position="169"/>
        <end position="352"/>
    </location>
</feature>
<reference evidence="8" key="1">
    <citation type="journal article" date="2014" name="Genome Announc.">
        <title>Genome sequence and annotation of Acremonium chrysogenum, producer of the beta-lactam antibiotic cephalosporin C.</title>
        <authorList>
            <person name="Terfehr D."/>
            <person name="Dahlmann T.A."/>
            <person name="Specht T."/>
            <person name="Zadra I."/>
            <person name="Kuernsteiner H."/>
            <person name="Kueck U."/>
        </authorList>
    </citation>
    <scope>NUCLEOTIDE SEQUENCE [LARGE SCALE GENOMIC DNA]</scope>
    <source>
        <strain evidence="8">ATCC 11550 / CBS 779.69 / DSM 880 / IAM 14645 / JCM 23072 / IMI 49137</strain>
    </source>
</reference>
<dbReference type="OrthoDB" id="391988at2759"/>
<dbReference type="InterPro" id="IPR027417">
    <property type="entry name" value="P-loop_NTPase"/>
</dbReference>
<evidence type="ECO:0000256" key="3">
    <source>
        <dbReference type="ARBA" id="ARBA00022842"/>
    </source>
</evidence>
<evidence type="ECO:0000313" key="8">
    <source>
        <dbReference type="Proteomes" id="UP000029964"/>
    </source>
</evidence>
<dbReference type="SUPFAM" id="SSF52540">
    <property type="entry name" value="P-loop containing nucleoside triphosphate hydrolases"/>
    <property type="match status" value="1"/>
</dbReference>
<dbReference type="GO" id="GO:0005525">
    <property type="term" value="F:GTP binding"/>
    <property type="evidence" value="ECO:0007669"/>
    <property type="project" value="UniProtKB-KW"/>
</dbReference>
<dbReference type="PANTHER" id="PTHR46498:SF1">
    <property type="entry name" value="GTP-BINDING PROTEIN 8"/>
    <property type="match status" value="1"/>
</dbReference>
<dbReference type="EMBL" id="JPKY01000023">
    <property type="protein sequence ID" value="KFH46138.1"/>
    <property type="molecule type" value="Genomic_DNA"/>
</dbReference>
<evidence type="ECO:0000256" key="1">
    <source>
        <dbReference type="ARBA" id="ARBA00022723"/>
    </source>
</evidence>
<dbReference type="Pfam" id="PF01926">
    <property type="entry name" value="MMR_HSR1"/>
    <property type="match status" value="1"/>
</dbReference>
<feature type="compositionally biased region" description="Polar residues" evidence="5">
    <location>
        <begin position="123"/>
        <end position="135"/>
    </location>
</feature>
<dbReference type="InterPro" id="IPR052279">
    <property type="entry name" value="EngB_GTPase"/>
</dbReference>
<protein>
    <submittedName>
        <fullName evidence="7">GTP-binding protein-like protein</fullName>
    </submittedName>
</protein>
<sequence>MATPAMNVSTAAGLRFARGVSSRTSLTTFHRRIVALECQCGRIPRFYSDGSSPRPNGFAKPRQGRPDVKSQPPSRAQPGSSPRPSEATTGTDSGSSPRKRKKAKGRASEESLAPLDSICLRSDNPSTTDSKQSPPTEKHSIAIADKFFRRGYDFLYSANQLPSHPTNNIIPEVVVLGASNAGKSTFLNGLLGRSDAARVSSRPGHTITMNAFGVGRLPDMSATASALAKGAAPPKHGLVLVDTPGYGHRSRKDWGDSICRYVERRSMLKGAVVLIPAQKSLTGMDRWVLRMLAERNKRTLVILTKADMGGRDWHAGCEQLAGEIRDEMRWLERELDNGWREGDGWVSEVYATAAGWGRRQGGVGSAPGLGGARKAILEHLVGLTLEQKLETRPEHVSYGGELVSWDDLLATTE</sequence>
<accession>A0A086T9V6</accession>
<evidence type="ECO:0000256" key="4">
    <source>
        <dbReference type="ARBA" id="ARBA00023134"/>
    </source>
</evidence>
<name>A0A086T9V6_HAPC1</name>
<evidence type="ECO:0000313" key="7">
    <source>
        <dbReference type="EMBL" id="KFH46138.1"/>
    </source>
</evidence>
<keyword evidence="8" id="KW-1185">Reference proteome</keyword>
<dbReference type="Gene3D" id="3.40.50.300">
    <property type="entry name" value="P-loop containing nucleotide triphosphate hydrolases"/>
    <property type="match status" value="1"/>
</dbReference>
<keyword evidence="2" id="KW-0547">Nucleotide-binding</keyword>
<keyword evidence="3" id="KW-0460">Magnesium</keyword>
<evidence type="ECO:0000256" key="2">
    <source>
        <dbReference type="ARBA" id="ARBA00022741"/>
    </source>
</evidence>
<keyword evidence="4" id="KW-0342">GTP-binding</keyword>
<proteinExistence type="predicted"/>
<dbReference type="GO" id="GO:0005739">
    <property type="term" value="C:mitochondrion"/>
    <property type="evidence" value="ECO:0007669"/>
    <property type="project" value="TreeGrafter"/>
</dbReference>
<feature type="region of interest" description="Disordered" evidence="5">
    <location>
        <begin position="45"/>
        <end position="139"/>
    </location>
</feature>
<dbReference type="Proteomes" id="UP000029964">
    <property type="component" value="Unassembled WGS sequence"/>
</dbReference>
<organism evidence="7 8">
    <name type="scientific">Hapsidospora chrysogenum (strain ATCC 11550 / CBS 779.69 / DSM 880 / IAM 14645 / JCM 23072 / IMI 49137)</name>
    <name type="common">Acremonium chrysogenum</name>
    <dbReference type="NCBI Taxonomy" id="857340"/>
    <lineage>
        <taxon>Eukaryota</taxon>
        <taxon>Fungi</taxon>
        <taxon>Dikarya</taxon>
        <taxon>Ascomycota</taxon>
        <taxon>Pezizomycotina</taxon>
        <taxon>Sordariomycetes</taxon>
        <taxon>Hypocreomycetidae</taxon>
        <taxon>Hypocreales</taxon>
        <taxon>Bionectriaceae</taxon>
        <taxon>Hapsidospora</taxon>
    </lineage>
</organism>
<keyword evidence="1" id="KW-0479">Metal-binding</keyword>
<dbReference type="InterPro" id="IPR030393">
    <property type="entry name" value="G_ENGB_dom"/>
</dbReference>
<gene>
    <name evidence="7" type="ORF">ACRE_030830</name>
</gene>